<evidence type="ECO:0000313" key="3">
    <source>
        <dbReference type="Proteomes" id="UP000187203"/>
    </source>
</evidence>
<sequence>MSKINQDQGNDQGKKKTVNMKDDLWGRGLPTELLELILSKLIFVVDINNFHSVCKTWRSINVSVSPPRQLPSLLAYADSSFPLLFQITDPWFRPHRRKYSVFHPLYKYTWNMEFPPQVRDGCKNIYFSKYGWLLQLYSHPNPYILDQPYREYAILFNPLTQEIKELPRMPVFPGHPPCMFFTAPPSHPDCFVVAISGLNSSIYVHKLGEDDWKKHDLKGKMDPSFQPDCHPILYQGLCYCLDQNKNLAVFDIQDIENTWIVHDKLIPSELNVPFLILSALVEHNGQLLAVFIGVKDPPYVFELDLKRNLCVPMRSLGNNALFISKCASFSQRAVVSGTGNKIFFPFGLNKINDQSFRFYSLATGKYHSFFDNLSSDDLCGTEYLVDRSWLPM</sequence>
<dbReference type="Proteomes" id="UP000187203">
    <property type="component" value="Unassembled WGS sequence"/>
</dbReference>
<keyword evidence="3" id="KW-1185">Reference proteome</keyword>
<dbReference type="EMBL" id="AWUE01015458">
    <property type="protein sequence ID" value="OMO97232.1"/>
    <property type="molecule type" value="Genomic_DNA"/>
</dbReference>
<dbReference type="PANTHER" id="PTHR33127:SF5">
    <property type="entry name" value="TRANSMEMBRANE PROTEIN"/>
    <property type="match status" value="1"/>
</dbReference>
<name>A0A1R3JQP4_9ROSI</name>
<dbReference type="InterPro" id="IPR005174">
    <property type="entry name" value="KIB1-4_b-propeller"/>
</dbReference>
<reference evidence="3" key="1">
    <citation type="submission" date="2013-09" db="EMBL/GenBank/DDBJ databases">
        <title>Corchorus olitorius genome sequencing.</title>
        <authorList>
            <person name="Alam M."/>
            <person name="Haque M.S."/>
            <person name="Islam M.S."/>
            <person name="Emdad E.M."/>
            <person name="Islam M.M."/>
            <person name="Ahmed B."/>
            <person name="Halim A."/>
            <person name="Hossen Q.M.M."/>
            <person name="Hossain M.Z."/>
            <person name="Ahmed R."/>
            <person name="Khan M.M."/>
            <person name="Islam R."/>
            <person name="Rashid M.M."/>
            <person name="Khan S.A."/>
            <person name="Rahman M.S."/>
            <person name="Alam M."/>
            <person name="Yahiya A.S."/>
            <person name="Khan M.S."/>
            <person name="Azam M.S."/>
            <person name="Haque T."/>
            <person name="Lashkar M.Z.H."/>
            <person name="Akhand A.I."/>
            <person name="Morshed G."/>
            <person name="Roy S."/>
            <person name="Uddin K.S."/>
            <person name="Rabeya T."/>
            <person name="Hossain A.S."/>
            <person name="Chowdhury A."/>
            <person name="Snigdha A.R."/>
            <person name="Mortoza M.S."/>
            <person name="Matin S.A."/>
            <person name="Hoque S.M.E."/>
            <person name="Islam M.K."/>
            <person name="Roy D.K."/>
            <person name="Haider R."/>
            <person name="Moosa M.M."/>
            <person name="Elias S.M."/>
            <person name="Hasan A.M."/>
            <person name="Jahan S."/>
            <person name="Shafiuddin M."/>
            <person name="Mahmood N."/>
            <person name="Shommy N.S."/>
        </authorList>
    </citation>
    <scope>NUCLEOTIDE SEQUENCE [LARGE SCALE GENOMIC DNA]</scope>
    <source>
        <strain evidence="3">cv. O-4</strain>
    </source>
</reference>
<evidence type="ECO:0000259" key="1">
    <source>
        <dbReference type="Pfam" id="PF03478"/>
    </source>
</evidence>
<protein>
    <recommendedName>
        <fullName evidence="1">KIB1-4 beta-propeller domain-containing protein</fullName>
    </recommendedName>
</protein>
<dbReference type="SUPFAM" id="SSF81383">
    <property type="entry name" value="F-box domain"/>
    <property type="match status" value="1"/>
</dbReference>
<accession>A0A1R3JQP4</accession>
<comment type="caution">
    <text evidence="2">The sequence shown here is derived from an EMBL/GenBank/DDBJ whole genome shotgun (WGS) entry which is preliminary data.</text>
</comment>
<dbReference type="OrthoDB" id="1863935at2759"/>
<organism evidence="2 3">
    <name type="scientific">Corchorus olitorius</name>
    <dbReference type="NCBI Taxonomy" id="93759"/>
    <lineage>
        <taxon>Eukaryota</taxon>
        <taxon>Viridiplantae</taxon>
        <taxon>Streptophyta</taxon>
        <taxon>Embryophyta</taxon>
        <taxon>Tracheophyta</taxon>
        <taxon>Spermatophyta</taxon>
        <taxon>Magnoliopsida</taxon>
        <taxon>eudicotyledons</taxon>
        <taxon>Gunneridae</taxon>
        <taxon>Pentapetalae</taxon>
        <taxon>rosids</taxon>
        <taxon>malvids</taxon>
        <taxon>Malvales</taxon>
        <taxon>Malvaceae</taxon>
        <taxon>Grewioideae</taxon>
        <taxon>Apeibeae</taxon>
        <taxon>Corchorus</taxon>
    </lineage>
</organism>
<dbReference type="STRING" id="93759.A0A1R3JQP4"/>
<dbReference type="InterPro" id="IPR011043">
    <property type="entry name" value="Gal_Oxase/kelch_b-propeller"/>
</dbReference>
<evidence type="ECO:0000313" key="2">
    <source>
        <dbReference type="EMBL" id="OMO97232.1"/>
    </source>
</evidence>
<proteinExistence type="predicted"/>
<dbReference type="InterPro" id="IPR036047">
    <property type="entry name" value="F-box-like_dom_sf"/>
</dbReference>
<dbReference type="CDD" id="cd09917">
    <property type="entry name" value="F-box_SF"/>
    <property type="match status" value="1"/>
</dbReference>
<dbReference type="SUPFAM" id="SSF50965">
    <property type="entry name" value="Galactose oxidase, central domain"/>
    <property type="match status" value="1"/>
</dbReference>
<gene>
    <name evidence="2" type="ORF">COLO4_14754</name>
</gene>
<dbReference type="AlphaFoldDB" id="A0A1R3JQP4"/>
<dbReference type="PANTHER" id="PTHR33127">
    <property type="entry name" value="TRANSMEMBRANE PROTEIN"/>
    <property type="match status" value="1"/>
</dbReference>
<feature type="domain" description="KIB1-4 beta-propeller" evidence="1">
    <location>
        <begin position="125"/>
        <end position="349"/>
    </location>
</feature>
<dbReference type="Pfam" id="PF03478">
    <property type="entry name" value="Beta-prop_KIB1-4"/>
    <property type="match status" value="1"/>
</dbReference>